<gene>
    <name evidence="2" type="ORF">TTAC_LOCUS1744</name>
</gene>
<feature type="compositionally biased region" description="Polar residues" evidence="1">
    <location>
        <begin position="196"/>
        <end position="205"/>
    </location>
</feature>
<feature type="region of interest" description="Disordered" evidence="1">
    <location>
        <begin position="556"/>
        <end position="673"/>
    </location>
</feature>
<keyword evidence="3" id="KW-1185">Reference proteome</keyword>
<evidence type="ECO:0000313" key="2">
    <source>
        <dbReference type="EMBL" id="VDM18480.1"/>
    </source>
</evidence>
<evidence type="ECO:0000313" key="4">
    <source>
        <dbReference type="WBParaSite" id="TTAC_0000175701-mRNA-1"/>
    </source>
</evidence>
<evidence type="ECO:0000313" key="3">
    <source>
        <dbReference type="Proteomes" id="UP000274429"/>
    </source>
</evidence>
<dbReference type="EMBL" id="UYWX01000485">
    <property type="protein sequence ID" value="VDM18480.1"/>
    <property type="molecule type" value="Genomic_DNA"/>
</dbReference>
<evidence type="ECO:0000256" key="1">
    <source>
        <dbReference type="SAM" id="MobiDB-lite"/>
    </source>
</evidence>
<feature type="compositionally biased region" description="Basic and acidic residues" evidence="1">
    <location>
        <begin position="581"/>
        <end position="599"/>
    </location>
</feature>
<dbReference type="OrthoDB" id="6255404at2759"/>
<reference evidence="2 3" key="2">
    <citation type="submission" date="2018-11" db="EMBL/GenBank/DDBJ databases">
        <authorList>
            <consortium name="Pathogen Informatics"/>
        </authorList>
    </citation>
    <scope>NUCLEOTIDE SEQUENCE [LARGE SCALE GENOMIC DNA]</scope>
</reference>
<feature type="compositionally biased region" description="Polar residues" evidence="1">
    <location>
        <begin position="212"/>
        <end position="221"/>
    </location>
</feature>
<feature type="region of interest" description="Disordered" evidence="1">
    <location>
        <begin position="444"/>
        <end position="476"/>
    </location>
</feature>
<feature type="compositionally biased region" description="Low complexity" evidence="1">
    <location>
        <begin position="233"/>
        <end position="247"/>
    </location>
</feature>
<organism evidence="4">
    <name type="scientific">Hydatigena taeniaeformis</name>
    <name type="common">Feline tapeworm</name>
    <name type="synonym">Taenia taeniaeformis</name>
    <dbReference type="NCBI Taxonomy" id="6205"/>
    <lineage>
        <taxon>Eukaryota</taxon>
        <taxon>Metazoa</taxon>
        <taxon>Spiralia</taxon>
        <taxon>Lophotrochozoa</taxon>
        <taxon>Platyhelminthes</taxon>
        <taxon>Cestoda</taxon>
        <taxon>Eucestoda</taxon>
        <taxon>Cyclophyllidea</taxon>
        <taxon>Taeniidae</taxon>
        <taxon>Hydatigera</taxon>
    </lineage>
</organism>
<feature type="region of interest" description="Disordered" evidence="1">
    <location>
        <begin position="361"/>
        <end position="414"/>
    </location>
</feature>
<feature type="region of interest" description="Disordered" evidence="1">
    <location>
        <begin position="127"/>
        <end position="148"/>
    </location>
</feature>
<feature type="compositionally biased region" description="Basic and acidic residues" evidence="1">
    <location>
        <begin position="248"/>
        <end position="260"/>
    </location>
</feature>
<proteinExistence type="predicted"/>
<name>A0A0R3WLW9_HYDTA</name>
<protein>
    <submittedName>
        <fullName evidence="4">DUF4005 domain-containing protein</fullName>
    </submittedName>
</protein>
<dbReference type="AlphaFoldDB" id="A0A0R3WLW9"/>
<reference evidence="4" key="1">
    <citation type="submission" date="2017-02" db="UniProtKB">
        <authorList>
            <consortium name="WormBaseParasite"/>
        </authorList>
    </citation>
    <scope>IDENTIFICATION</scope>
</reference>
<feature type="compositionally biased region" description="Polar residues" evidence="1">
    <location>
        <begin position="269"/>
        <end position="284"/>
    </location>
</feature>
<dbReference type="WBParaSite" id="TTAC_0000175701-mRNA-1">
    <property type="protein sequence ID" value="TTAC_0000175701-mRNA-1"/>
    <property type="gene ID" value="TTAC_0000175701"/>
</dbReference>
<sequence>MWPTRSLSQRQDDIITLSGFERMNVVLPRNRTPVDDATAALEKWRLLSRHYVDVEGLVTGLTLAGWSAWAKEVLIRFGQDVGLATKSEKVTFDVKEAGDASAEERMNLEIEMKENLSADKELLRQSTNENDTSVKSPHDEISETVHQNWSQESIRSELICESSVDDFDKQSSLNAIGNQCHGEPGFSPIQEGSVLEASSTEQNVLSEEGDSKNSSLPSSRPGSIVKEAETEQHNSSNDVSDNSSHNSLKQDELVDKSDHFSEEDEIIDSSPTHFSCKTSLSNDTSTKRNDCSRQISRYIGQKDSKSTRHIRSAKPCNRGESSKTTTKASISDYKLQNSHDKSSTCAIHGAWKSHENFKVKSVGSEGDEETNSQKQKLESDRGEMEECPTQKPMTSKRAASVNTSESMKDEHHSDRTLSFEMDNYCFCTEAKKNKIKQDALVVRRDTVEPKSESSKNENLKGSSKGEEDEHGSDKIMKFDADASLAKVKDEDSTCQCEIPTSQGEDAMSNDDCSIRPSPLQYDDNEKGIGESRSKEDEPVEKLVENIIKSSPKSKLLMTGRRTSKIQKNNHLSKGNKKSHKVFHEKTKGDNEANKVELTKAAKRGGCGSTKSASFREEESPKDSNIPNEIENQIIRISIESENSGKTPSISSSKKKSRDENSRGKKNRGANEKK</sequence>
<feature type="region of interest" description="Disordered" evidence="1">
    <location>
        <begin position="489"/>
        <end position="540"/>
    </location>
</feature>
<feature type="compositionally biased region" description="Polar residues" evidence="1">
    <location>
        <begin position="493"/>
        <end position="503"/>
    </location>
</feature>
<dbReference type="Proteomes" id="UP000274429">
    <property type="component" value="Unassembled WGS sequence"/>
</dbReference>
<feature type="compositionally biased region" description="Basic and acidic residues" evidence="1">
    <location>
        <begin position="656"/>
        <end position="673"/>
    </location>
</feature>
<feature type="compositionally biased region" description="Basic and acidic residues" evidence="1">
    <location>
        <begin position="523"/>
        <end position="540"/>
    </location>
</feature>
<accession>A0A0R3WLW9</accession>
<feature type="compositionally biased region" description="Basic and acidic residues" evidence="1">
    <location>
        <begin position="375"/>
        <end position="384"/>
    </location>
</feature>
<feature type="region of interest" description="Disordered" evidence="1">
    <location>
        <begin position="195"/>
        <end position="339"/>
    </location>
</feature>